<keyword evidence="2" id="KW-0472">Membrane</keyword>
<dbReference type="AlphaFoldDB" id="A0A8I3ABB5"/>
<feature type="region of interest" description="Disordered" evidence="1">
    <location>
        <begin position="233"/>
        <end position="265"/>
    </location>
</feature>
<dbReference type="OrthoDB" id="5562676at2759"/>
<proteinExistence type="predicted"/>
<dbReference type="Proteomes" id="UP000683000">
    <property type="component" value="Unassembled WGS sequence"/>
</dbReference>
<evidence type="ECO:0000256" key="2">
    <source>
        <dbReference type="SAM" id="Phobius"/>
    </source>
</evidence>
<feature type="compositionally biased region" description="Polar residues" evidence="1">
    <location>
        <begin position="44"/>
        <end position="62"/>
    </location>
</feature>
<protein>
    <submittedName>
        <fullName evidence="3">Uncharacterized protein</fullName>
    </submittedName>
</protein>
<dbReference type="Pfam" id="PF10173">
    <property type="entry name" value="Mit_KHE1"/>
    <property type="match status" value="1"/>
</dbReference>
<evidence type="ECO:0000313" key="3">
    <source>
        <dbReference type="EMBL" id="KAG6377118.1"/>
    </source>
</evidence>
<sequence length="308" mass="34288">MVARKVIHAKQLWTYELGERTADQIEFEELALRSVDPSLGPTVPTRTSAKQVNKFTKDQSQSHPLPKIPLIYPSSLYPAGADHALYPPVEHLRALLANRGPRHRKGFYLWMLIAPLTLPIMLIRAHNLFCINVYFSHFPSMRSHNTQFAALLLCLEVVVTLQRLARFMPFCAVVLFIAHRFSLIWVVCDAAYRSSHYLSSLLDDGLIEPNPSLELDKLYAPLTLSSRISASLPPPALASKSSEKASNIGNDAADKKSGAASGTGSSRSECILLTREVVHQILEMFRLPGSTTIDIHRATKQVHARCRG</sequence>
<accession>A0A8I3ABB5</accession>
<keyword evidence="2" id="KW-1133">Transmembrane helix</keyword>
<gene>
    <name evidence="3" type="ORF">JVT61DRAFT_1169</name>
</gene>
<name>A0A8I3ABB5_9AGAM</name>
<dbReference type="InterPro" id="IPR018786">
    <property type="entry name" value="Mit_KHE1"/>
</dbReference>
<keyword evidence="2" id="KW-0812">Transmembrane</keyword>
<feature type="region of interest" description="Disordered" evidence="1">
    <location>
        <begin position="42"/>
        <end position="62"/>
    </location>
</feature>
<evidence type="ECO:0000256" key="1">
    <source>
        <dbReference type="SAM" id="MobiDB-lite"/>
    </source>
</evidence>
<dbReference type="EMBL" id="JAGFBS010000010">
    <property type="protein sequence ID" value="KAG6377118.1"/>
    <property type="molecule type" value="Genomic_DNA"/>
</dbReference>
<feature type="compositionally biased region" description="Low complexity" evidence="1">
    <location>
        <begin position="233"/>
        <end position="251"/>
    </location>
</feature>
<feature type="transmembrane region" description="Helical" evidence="2">
    <location>
        <begin position="172"/>
        <end position="192"/>
    </location>
</feature>
<reference evidence="3" key="1">
    <citation type="submission" date="2021-03" db="EMBL/GenBank/DDBJ databases">
        <title>Evolutionary innovations through gain and loss of genes in the ectomycorrhizal Boletales.</title>
        <authorList>
            <person name="Wu G."/>
            <person name="Miyauchi S."/>
            <person name="Morin E."/>
            <person name="Yang Z.-L."/>
            <person name="Xu J."/>
            <person name="Martin F.M."/>
        </authorList>
    </citation>
    <scope>NUCLEOTIDE SEQUENCE</scope>
    <source>
        <strain evidence="3">BR01</strain>
    </source>
</reference>
<comment type="caution">
    <text evidence="3">The sequence shown here is derived from an EMBL/GenBank/DDBJ whole genome shotgun (WGS) entry which is preliminary data.</text>
</comment>
<feature type="transmembrane region" description="Helical" evidence="2">
    <location>
        <begin position="107"/>
        <end position="126"/>
    </location>
</feature>
<keyword evidence="4" id="KW-1185">Reference proteome</keyword>
<organism evidence="3 4">
    <name type="scientific">Boletus reticuloceps</name>
    <dbReference type="NCBI Taxonomy" id="495285"/>
    <lineage>
        <taxon>Eukaryota</taxon>
        <taxon>Fungi</taxon>
        <taxon>Dikarya</taxon>
        <taxon>Basidiomycota</taxon>
        <taxon>Agaricomycotina</taxon>
        <taxon>Agaricomycetes</taxon>
        <taxon>Agaricomycetidae</taxon>
        <taxon>Boletales</taxon>
        <taxon>Boletineae</taxon>
        <taxon>Boletaceae</taxon>
        <taxon>Boletoideae</taxon>
        <taxon>Boletus</taxon>
    </lineage>
</organism>
<evidence type="ECO:0000313" key="4">
    <source>
        <dbReference type="Proteomes" id="UP000683000"/>
    </source>
</evidence>